<sequence>MDNRLSSIETALSSVEHGLGFLNERQSIPTIIKLLNEEYLIDIQHLDRRILSSDETYNMQLFFRFVSSNMTQDYNNRWNLIRNCLSQFFGGLILLEFDRDPSMNPDMLLNKLMLTEEIRSLEFLTRFDFKFYENILNEVLSGKVAVLLPTRLNCIIIKDELNG</sequence>
<comment type="caution">
    <text evidence="1">The sequence shown here is derived from an EMBL/GenBank/DDBJ whole genome shotgun (WGS) entry which is preliminary data.</text>
</comment>
<dbReference type="Gene3D" id="3.40.50.10330">
    <property type="entry name" value="Probable inorganic polyphosphate/atp-NAD kinase, domain 1"/>
    <property type="match status" value="1"/>
</dbReference>
<name>A0A816GEZ1_9BILA</name>
<dbReference type="InterPro" id="IPR017438">
    <property type="entry name" value="ATP-NAD_kinase_N"/>
</dbReference>
<reference evidence="1" key="1">
    <citation type="submission" date="2021-02" db="EMBL/GenBank/DDBJ databases">
        <authorList>
            <person name="Nowell W R."/>
        </authorList>
    </citation>
    <scope>NUCLEOTIDE SEQUENCE</scope>
</reference>
<dbReference type="EMBL" id="CAJOBJ010067409">
    <property type="protein sequence ID" value="CAF4445051.1"/>
    <property type="molecule type" value="Genomic_DNA"/>
</dbReference>
<organism evidence="1 3">
    <name type="scientific">Rotaria magnacalcarata</name>
    <dbReference type="NCBI Taxonomy" id="392030"/>
    <lineage>
        <taxon>Eukaryota</taxon>
        <taxon>Metazoa</taxon>
        <taxon>Spiralia</taxon>
        <taxon>Gnathifera</taxon>
        <taxon>Rotifera</taxon>
        <taxon>Eurotatoria</taxon>
        <taxon>Bdelloidea</taxon>
        <taxon>Philodinida</taxon>
        <taxon>Philodinidae</taxon>
        <taxon>Rotaria</taxon>
    </lineage>
</organism>
<dbReference type="AlphaFoldDB" id="A0A816GEZ1"/>
<dbReference type="Proteomes" id="UP000663834">
    <property type="component" value="Unassembled WGS sequence"/>
</dbReference>
<protein>
    <submittedName>
        <fullName evidence="1">Uncharacterized protein</fullName>
    </submittedName>
</protein>
<dbReference type="OrthoDB" id="10173321at2759"/>
<dbReference type="Proteomes" id="UP000681720">
    <property type="component" value="Unassembled WGS sequence"/>
</dbReference>
<accession>A0A816GEZ1</accession>
<evidence type="ECO:0000313" key="3">
    <source>
        <dbReference type="Proteomes" id="UP000663834"/>
    </source>
</evidence>
<proteinExistence type="predicted"/>
<dbReference type="EMBL" id="CAJNOW010019490">
    <property type="protein sequence ID" value="CAF1672832.1"/>
    <property type="molecule type" value="Genomic_DNA"/>
</dbReference>
<evidence type="ECO:0000313" key="2">
    <source>
        <dbReference type="EMBL" id="CAF4445051.1"/>
    </source>
</evidence>
<gene>
    <name evidence="2" type="ORF">GIL414_LOCUS32160</name>
    <name evidence="1" type="ORF">KQP761_LOCUS34644</name>
</gene>
<evidence type="ECO:0000313" key="1">
    <source>
        <dbReference type="EMBL" id="CAF1672832.1"/>
    </source>
</evidence>